<keyword evidence="2" id="KW-0812">Transmembrane</keyword>
<reference evidence="3" key="1">
    <citation type="submission" date="2016-10" db="EMBL/GenBank/DDBJ databases">
        <authorList>
            <person name="de Groot N.N."/>
        </authorList>
    </citation>
    <scope>NUCLEOTIDE SEQUENCE [LARGE SCALE GENOMIC DNA]</scope>
    <source>
        <strain evidence="3">CGMCC 1.10697</strain>
    </source>
</reference>
<feature type="region of interest" description="Disordered" evidence="1">
    <location>
        <begin position="91"/>
        <end position="114"/>
    </location>
</feature>
<evidence type="ECO:0000256" key="2">
    <source>
        <dbReference type="SAM" id="Phobius"/>
    </source>
</evidence>
<sequence length="114" mass="11884">MSTGKRAGSRRGSRPPRQLNRTALLLGAAITLCVIAWGYLVYAAIDFGTAARESSAGSTWAFMALASLGAIACLFVGFLLVARLMRALGVTTDPESASDSDPTPRPVGGKRAAR</sequence>
<feature type="transmembrane region" description="Helical" evidence="2">
    <location>
        <begin position="21"/>
        <end position="40"/>
    </location>
</feature>
<name>A0A1I0VXW1_9ACTN</name>
<organism evidence="3 4">
    <name type="scientific">Nocardioides alpinus</name>
    <dbReference type="NCBI Taxonomy" id="748909"/>
    <lineage>
        <taxon>Bacteria</taxon>
        <taxon>Bacillati</taxon>
        <taxon>Actinomycetota</taxon>
        <taxon>Actinomycetes</taxon>
        <taxon>Propionibacteriales</taxon>
        <taxon>Nocardioidaceae</taxon>
        <taxon>Nocardioides</taxon>
    </lineage>
</organism>
<evidence type="ECO:0000313" key="3">
    <source>
        <dbReference type="EMBL" id="SFA81191.1"/>
    </source>
</evidence>
<dbReference type="AlphaFoldDB" id="A0A1I0VXW1"/>
<dbReference type="OrthoDB" id="3772594at2"/>
<accession>A0A1I0VXW1</accession>
<keyword evidence="2" id="KW-0472">Membrane</keyword>
<keyword evidence="2" id="KW-1133">Transmembrane helix</keyword>
<dbReference type="Proteomes" id="UP000199113">
    <property type="component" value="Unassembled WGS sequence"/>
</dbReference>
<gene>
    <name evidence="3" type="ORF">SAMN05192575_101547</name>
</gene>
<dbReference type="EMBL" id="FOKC01000001">
    <property type="protein sequence ID" value="SFA81191.1"/>
    <property type="molecule type" value="Genomic_DNA"/>
</dbReference>
<dbReference type="RefSeq" id="WP_139227586.1">
    <property type="nucleotide sequence ID" value="NZ_FOKC01000001.1"/>
</dbReference>
<protein>
    <submittedName>
        <fullName evidence="3">Uncharacterized protein</fullName>
    </submittedName>
</protein>
<feature type="transmembrane region" description="Helical" evidence="2">
    <location>
        <begin position="60"/>
        <end position="82"/>
    </location>
</feature>
<evidence type="ECO:0000313" key="4">
    <source>
        <dbReference type="Proteomes" id="UP000199113"/>
    </source>
</evidence>
<evidence type="ECO:0000256" key="1">
    <source>
        <dbReference type="SAM" id="MobiDB-lite"/>
    </source>
</evidence>
<proteinExistence type="predicted"/>